<dbReference type="Proteomes" id="UP001144978">
    <property type="component" value="Unassembled WGS sequence"/>
</dbReference>
<proteinExistence type="predicted"/>
<keyword evidence="2" id="KW-1185">Reference proteome</keyword>
<reference evidence="1" key="1">
    <citation type="submission" date="2022-08" db="EMBL/GenBank/DDBJ databases">
        <title>Genome Sequence of Pycnoporus sanguineus.</title>
        <authorList>
            <person name="Buettner E."/>
        </authorList>
    </citation>
    <scope>NUCLEOTIDE SEQUENCE</scope>
    <source>
        <strain evidence="1">CG-C14</strain>
    </source>
</reference>
<accession>A0ACC1NA51</accession>
<protein>
    <submittedName>
        <fullName evidence="1">Uncharacterized protein</fullName>
    </submittedName>
</protein>
<dbReference type="EMBL" id="JANSHE010004658">
    <property type="protein sequence ID" value="KAJ2975736.1"/>
    <property type="molecule type" value="Genomic_DNA"/>
</dbReference>
<name>A0ACC1NA51_9APHY</name>
<gene>
    <name evidence="1" type="ORF">NUW54_g11679</name>
</gene>
<organism evidence="1 2">
    <name type="scientific">Trametes sanguinea</name>
    <dbReference type="NCBI Taxonomy" id="158606"/>
    <lineage>
        <taxon>Eukaryota</taxon>
        <taxon>Fungi</taxon>
        <taxon>Dikarya</taxon>
        <taxon>Basidiomycota</taxon>
        <taxon>Agaricomycotina</taxon>
        <taxon>Agaricomycetes</taxon>
        <taxon>Polyporales</taxon>
        <taxon>Polyporaceae</taxon>
        <taxon>Trametes</taxon>
    </lineage>
</organism>
<sequence>MPETQQEFTWIYVDPHTGKTSRQRPKGRTEELKGKLRRAFNRELRKRSGDPYMHMWYTPDGFARHVVSRCRVKFDGWPKDIPFVDIGDIGGISELERLLDMWDKGLLRIVAASRKDRANAKEDPASVHPNPSMLYESEAIQSRRKAVVVSSEVFDLDDDMRPLGVHPTSTYPSAADLPEHERSQRSDVKKARARPVTNPDNLPLRTPERRRQERAFRDPAGARGWSERAGQCNDPLNEFHHWNPESDVECDGSSGISLSGMSSDVDGFEMESEFESAGALRAATAVARAFAARQQSNTSPPAPWAPHDDRYKCQIQMAHELKH</sequence>
<comment type="caution">
    <text evidence="1">The sequence shown here is derived from an EMBL/GenBank/DDBJ whole genome shotgun (WGS) entry which is preliminary data.</text>
</comment>
<evidence type="ECO:0000313" key="2">
    <source>
        <dbReference type="Proteomes" id="UP001144978"/>
    </source>
</evidence>
<evidence type="ECO:0000313" key="1">
    <source>
        <dbReference type="EMBL" id="KAJ2975736.1"/>
    </source>
</evidence>